<sequence>MGQERPLKASLGPSLPGVVREDRRWCDSLPGARRSPVGGLVTARARTAPQGGGTRMPFRSRSGRTHKVRRIWVGKVTFARCELALATFRVRIVHPLIPHRFRRPTSPSPQSWQPSVIGIVSFRYGQGGPER</sequence>
<reference evidence="3" key="1">
    <citation type="journal article" date="2019" name="Int. J. Syst. Evol. Microbiol.">
        <title>The Global Catalogue of Microorganisms (GCM) 10K type strain sequencing project: providing services to taxonomists for standard genome sequencing and annotation.</title>
        <authorList>
            <consortium name="The Broad Institute Genomics Platform"/>
            <consortium name="The Broad Institute Genome Sequencing Center for Infectious Disease"/>
            <person name="Wu L."/>
            <person name="Ma J."/>
        </authorList>
    </citation>
    <scope>NUCLEOTIDE SEQUENCE [LARGE SCALE GENOMIC DNA]</scope>
    <source>
        <strain evidence="3">JCM 13004</strain>
    </source>
</reference>
<comment type="caution">
    <text evidence="2">The sequence shown here is derived from an EMBL/GenBank/DDBJ whole genome shotgun (WGS) entry which is preliminary data.</text>
</comment>
<feature type="region of interest" description="Disordered" evidence="1">
    <location>
        <begin position="36"/>
        <end position="64"/>
    </location>
</feature>
<evidence type="ECO:0000313" key="2">
    <source>
        <dbReference type="EMBL" id="GAA1272686.1"/>
    </source>
</evidence>
<dbReference type="EMBL" id="BAAALF010000231">
    <property type="protein sequence ID" value="GAA1272686.1"/>
    <property type="molecule type" value="Genomic_DNA"/>
</dbReference>
<organism evidence="2 3">
    <name type="scientific">Kitasatospora nipponensis</name>
    <dbReference type="NCBI Taxonomy" id="258049"/>
    <lineage>
        <taxon>Bacteria</taxon>
        <taxon>Bacillati</taxon>
        <taxon>Actinomycetota</taxon>
        <taxon>Actinomycetes</taxon>
        <taxon>Kitasatosporales</taxon>
        <taxon>Streptomycetaceae</taxon>
        <taxon>Kitasatospora</taxon>
    </lineage>
</organism>
<dbReference type="Proteomes" id="UP001500037">
    <property type="component" value="Unassembled WGS sequence"/>
</dbReference>
<accession>A0ABP4HPV8</accession>
<evidence type="ECO:0000256" key="1">
    <source>
        <dbReference type="SAM" id="MobiDB-lite"/>
    </source>
</evidence>
<proteinExistence type="predicted"/>
<keyword evidence="3" id="KW-1185">Reference proteome</keyword>
<protein>
    <submittedName>
        <fullName evidence="2">Uncharacterized protein</fullName>
    </submittedName>
</protein>
<name>A0ABP4HPV8_9ACTN</name>
<evidence type="ECO:0000313" key="3">
    <source>
        <dbReference type="Proteomes" id="UP001500037"/>
    </source>
</evidence>
<gene>
    <name evidence="2" type="ORF">GCM10009665_70810</name>
</gene>